<evidence type="ECO:0000313" key="3">
    <source>
        <dbReference type="EMBL" id="RIA35444.1"/>
    </source>
</evidence>
<dbReference type="Gene3D" id="3.60.15.10">
    <property type="entry name" value="Ribonuclease Z/Hydroxyacylglutathione hydrolase-like"/>
    <property type="match status" value="1"/>
</dbReference>
<keyword evidence="4" id="KW-1185">Reference proteome</keyword>
<dbReference type="GO" id="GO:0005737">
    <property type="term" value="C:cytoplasm"/>
    <property type="evidence" value="ECO:0007669"/>
    <property type="project" value="TreeGrafter"/>
</dbReference>
<dbReference type="SMART" id="SM00849">
    <property type="entry name" value="Lactamase_B"/>
    <property type="match status" value="1"/>
</dbReference>
<dbReference type="OrthoDB" id="9805728at2"/>
<evidence type="ECO:0000259" key="2">
    <source>
        <dbReference type="SMART" id="SM00849"/>
    </source>
</evidence>
<sequence length="392" mass="42382">MIWTILRLAGSAVLVLLIVALLAIVIVPRFLDRVYYRGPVSDHFDGARFFNPEGDDTLAPPAGRSRGGFLLRYLFGRDDRPAWPEQVAVRPSVPAARVEGARMVVTWVGHATMLIQTQGLNILTDPVWSDVAGPFGRIGPRRVAAPGVALDDLPPIDLVLVSHNHYDHLDLATLEKLWARDRPRVITSLGNDAIIAKAGVSATALDWGQSVAIKPGIDVVVTPAHHWTSRWFTDRNRALWSGFVVRLPGGNLFYSGDTGAGSFGWADKAASYGPIRLALLPIGAFRFTAGQMASGAHMGPLDAVEAYRRTGAARAIAVHWGTFRLSYEGYDTPARMLAPAMRCAGMDPARFDTVAIGAPIEVAAHQAPPATAEVPREQRLACLDTPEVRALP</sequence>
<keyword evidence="1" id="KW-0812">Transmembrane</keyword>
<keyword evidence="1" id="KW-1133">Transmembrane helix</keyword>
<accession>A0A397NP57</accession>
<evidence type="ECO:0000256" key="1">
    <source>
        <dbReference type="SAM" id="Phobius"/>
    </source>
</evidence>
<dbReference type="InterPro" id="IPR036866">
    <property type="entry name" value="RibonucZ/Hydroxyglut_hydro"/>
</dbReference>
<feature type="domain" description="Metallo-beta-lactamase" evidence="2">
    <location>
        <begin position="109"/>
        <end position="297"/>
    </location>
</feature>
<evidence type="ECO:0000313" key="4">
    <source>
        <dbReference type="Proteomes" id="UP000266568"/>
    </source>
</evidence>
<reference evidence="3 4" key="1">
    <citation type="submission" date="2018-08" db="EMBL/GenBank/DDBJ databases">
        <title>Genomic Encyclopedia of Type Strains, Phase IV (KMG-IV): sequencing the most valuable type-strain genomes for metagenomic binning, comparative biology and taxonomic classification.</title>
        <authorList>
            <person name="Goeker M."/>
        </authorList>
    </citation>
    <scope>NUCLEOTIDE SEQUENCE [LARGE SCALE GENOMIC DNA]</scope>
    <source>
        <strain evidence="3 4">DSM 25527</strain>
    </source>
</reference>
<organism evidence="3 4">
    <name type="scientific">Hephaestia caeni</name>
    <dbReference type="NCBI Taxonomy" id="645617"/>
    <lineage>
        <taxon>Bacteria</taxon>
        <taxon>Pseudomonadati</taxon>
        <taxon>Pseudomonadota</taxon>
        <taxon>Alphaproteobacteria</taxon>
        <taxon>Sphingomonadales</taxon>
        <taxon>Sphingomonadaceae</taxon>
        <taxon>Hephaestia</taxon>
    </lineage>
</organism>
<dbReference type="Pfam" id="PF12706">
    <property type="entry name" value="Lactamase_B_2"/>
    <property type="match status" value="1"/>
</dbReference>
<dbReference type="SUPFAM" id="SSF56281">
    <property type="entry name" value="Metallo-hydrolase/oxidoreductase"/>
    <property type="match status" value="1"/>
</dbReference>
<feature type="transmembrane region" description="Helical" evidence="1">
    <location>
        <begin position="6"/>
        <end position="27"/>
    </location>
</feature>
<dbReference type="Proteomes" id="UP000266568">
    <property type="component" value="Unassembled WGS sequence"/>
</dbReference>
<protein>
    <submittedName>
        <fullName evidence="3">L-ascorbate metabolism protein UlaG (Beta-lactamase superfamily)</fullName>
    </submittedName>
</protein>
<dbReference type="EMBL" id="QXDC01000006">
    <property type="protein sequence ID" value="RIA35444.1"/>
    <property type="molecule type" value="Genomic_DNA"/>
</dbReference>
<gene>
    <name evidence="3" type="ORF">DFR49_4221</name>
</gene>
<name>A0A397NP57_9SPHN</name>
<dbReference type="PANTHER" id="PTHR15032">
    <property type="entry name" value="N-ACYL-PHOSPHATIDYLETHANOLAMINE-HYDROLYZING PHOSPHOLIPASE D"/>
    <property type="match status" value="1"/>
</dbReference>
<proteinExistence type="predicted"/>
<dbReference type="RefSeq" id="WP_119037594.1">
    <property type="nucleotide sequence ID" value="NZ_QXDC01000006.1"/>
</dbReference>
<dbReference type="AlphaFoldDB" id="A0A397NP57"/>
<keyword evidence="1" id="KW-0472">Membrane</keyword>
<dbReference type="InterPro" id="IPR001279">
    <property type="entry name" value="Metallo-B-lactamas"/>
</dbReference>
<dbReference type="PANTHER" id="PTHR15032:SF4">
    <property type="entry name" value="N-ACYL-PHOSPHATIDYLETHANOLAMINE-HYDROLYZING PHOSPHOLIPASE D"/>
    <property type="match status" value="1"/>
</dbReference>
<comment type="caution">
    <text evidence="3">The sequence shown here is derived from an EMBL/GenBank/DDBJ whole genome shotgun (WGS) entry which is preliminary data.</text>
</comment>